<organism evidence="1 2">
    <name type="scientific">Hibiscus sabdariffa</name>
    <name type="common">roselle</name>
    <dbReference type="NCBI Taxonomy" id="183260"/>
    <lineage>
        <taxon>Eukaryota</taxon>
        <taxon>Viridiplantae</taxon>
        <taxon>Streptophyta</taxon>
        <taxon>Embryophyta</taxon>
        <taxon>Tracheophyta</taxon>
        <taxon>Spermatophyta</taxon>
        <taxon>Magnoliopsida</taxon>
        <taxon>eudicotyledons</taxon>
        <taxon>Gunneridae</taxon>
        <taxon>Pentapetalae</taxon>
        <taxon>rosids</taxon>
        <taxon>malvids</taxon>
        <taxon>Malvales</taxon>
        <taxon>Malvaceae</taxon>
        <taxon>Malvoideae</taxon>
        <taxon>Hibiscus</taxon>
    </lineage>
</organism>
<proteinExistence type="predicted"/>
<dbReference type="Proteomes" id="UP001472677">
    <property type="component" value="Unassembled WGS sequence"/>
</dbReference>
<sequence length="482" mass="55058">MILFGSQFTTLAGIKHKYIQCSPLAAWHHLKLRIRRPPYLPVREQLFLTIGIDVWREEIILQRQKPNFVVLELIEQRELPCHSRELIEEGEETKGLSSRLGKITSPLVVFRLRSRFGFATIRASWLSFLAALTQQGNKARFRARRQRELVSVLKVRGKEDCLGRVQGLNFFSKDVILLRSGLIQSTSNGFGDRFYSGVCIYSRASLIFTSPYHVLLLFPITITIITESVSIASAYPKFPIYWNERYYGLDEAGVTIYVIMTFSSNNDEQLLLFEREKGGRMCGQLLYRREREARIPTRHAIRQTMMVGSAALLLLTEFRFRKVQHDYVVRAVPSQIEKLEQEIPPLQIEAPIALPLALPPYLLRVPLYPGPHPPPELLRVREMELLKLLPLLLELRLLTEAPKVDQVKAIAIPIDCGSKGVQSLCFIPEEEKSYVIASTTATYRLYRLTGVSVLYAYSCLNIPRSYSSCGPTYELLTGVPEL</sequence>
<keyword evidence="2" id="KW-1185">Reference proteome</keyword>
<gene>
    <name evidence="1" type="ORF">V6N12_057941</name>
</gene>
<dbReference type="EMBL" id="JBBPBM010000784">
    <property type="protein sequence ID" value="KAK8491512.1"/>
    <property type="molecule type" value="Genomic_DNA"/>
</dbReference>
<accession>A0ABR2AEG1</accession>
<comment type="caution">
    <text evidence="1">The sequence shown here is derived from an EMBL/GenBank/DDBJ whole genome shotgun (WGS) entry which is preliminary data.</text>
</comment>
<evidence type="ECO:0000313" key="1">
    <source>
        <dbReference type="EMBL" id="KAK8491512.1"/>
    </source>
</evidence>
<name>A0ABR2AEG1_9ROSI</name>
<evidence type="ECO:0000313" key="2">
    <source>
        <dbReference type="Proteomes" id="UP001472677"/>
    </source>
</evidence>
<protein>
    <submittedName>
        <fullName evidence="1">Uncharacterized protein</fullName>
    </submittedName>
</protein>
<reference evidence="1 2" key="1">
    <citation type="journal article" date="2024" name="G3 (Bethesda)">
        <title>Genome assembly of Hibiscus sabdariffa L. provides insights into metabolisms of medicinal natural products.</title>
        <authorList>
            <person name="Kim T."/>
        </authorList>
    </citation>
    <scope>NUCLEOTIDE SEQUENCE [LARGE SCALE GENOMIC DNA]</scope>
    <source>
        <strain evidence="1">TK-2024</strain>
        <tissue evidence="1">Old leaves</tissue>
    </source>
</reference>